<keyword evidence="9" id="KW-0539">Nucleus</keyword>
<keyword evidence="1 9" id="KW-0808">Transferase</keyword>
<evidence type="ECO:0000313" key="10">
    <source>
        <dbReference type="EMBL" id="GFF20459.1"/>
    </source>
</evidence>
<dbReference type="GO" id="GO:0005737">
    <property type="term" value="C:cytoplasm"/>
    <property type="evidence" value="ECO:0007669"/>
    <property type="project" value="UniProtKB-SubCell"/>
</dbReference>
<dbReference type="PANTHER" id="PTHR10584:SF166">
    <property type="entry name" value="RIBOKINASE"/>
    <property type="match status" value="1"/>
</dbReference>
<dbReference type="OrthoDB" id="415590at2759"/>
<comment type="cofactor">
    <cofactor evidence="9">
        <name>Mg(2+)</name>
        <dbReference type="ChEBI" id="CHEBI:18420"/>
    </cofactor>
    <text evidence="9">Requires a divalent cation, most likely magnesium in vivo, as an electrophilic catalyst to aid phosphoryl group transfer. It is the chelate of the metal and the nucleotide that is the actual substrate.</text>
</comment>
<keyword evidence="7 9" id="KW-0630">Potassium</keyword>
<dbReference type="Proteomes" id="UP000452235">
    <property type="component" value="Unassembled WGS sequence"/>
</dbReference>
<protein>
    <recommendedName>
        <fullName evidence="9">Ribokinase</fullName>
        <shortName evidence="9">RK</shortName>
        <ecNumber evidence="9">2.7.1.15</ecNumber>
    </recommendedName>
</protein>
<keyword evidence="8 9" id="KW-0119">Carbohydrate metabolism</keyword>
<evidence type="ECO:0000256" key="9">
    <source>
        <dbReference type="HAMAP-Rule" id="MF_03215"/>
    </source>
</evidence>
<feature type="active site" description="Proton acceptor" evidence="9">
    <location>
        <position position="302"/>
    </location>
</feature>
<dbReference type="SUPFAM" id="SSF53613">
    <property type="entry name" value="Ribokinase-like"/>
    <property type="match status" value="1"/>
</dbReference>
<keyword evidence="4 9" id="KW-0418">Kinase</keyword>
<dbReference type="EMBL" id="BLJY01000012">
    <property type="protein sequence ID" value="GFF20459.1"/>
    <property type="molecule type" value="Genomic_DNA"/>
</dbReference>
<dbReference type="GO" id="GO:0005634">
    <property type="term" value="C:nucleus"/>
    <property type="evidence" value="ECO:0007669"/>
    <property type="project" value="UniProtKB-SubCell"/>
</dbReference>
<comment type="function">
    <text evidence="9">Catalyzes the phosphorylation of ribose at O-5 in a reaction requiring ATP and magnesium. The resulting D-ribose-5-phosphate can then be used either for sythesis of nucleotides, histidine, and tryptophan, or as a component of the pentose phosphate pathway.</text>
</comment>
<comment type="catalytic activity">
    <reaction evidence="9">
        <text>D-ribose + ATP = D-ribose 5-phosphate + ADP + H(+)</text>
        <dbReference type="Rhea" id="RHEA:13697"/>
        <dbReference type="ChEBI" id="CHEBI:15378"/>
        <dbReference type="ChEBI" id="CHEBI:30616"/>
        <dbReference type="ChEBI" id="CHEBI:47013"/>
        <dbReference type="ChEBI" id="CHEBI:78346"/>
        <dbReference type="ChEBI" id="CHEBI:456216"/>
        <dbReference type="EC" id="2.7.1.15"/>
    </reaction>
</comment>
<feature type="binding site" evidence="9">
    <location>
        <position position="346"/>
    </location>
    <ligand>
        <name>K(+)</name>
        <dbReference type="ChEBI" id="CHEBI:29103"/>
    </ligand>
</feature>
<comment type="pathway">
    <text evidence="9">Carbohydrate metabolism; D-ribose degradation; D-ribose 5-phosphate from beta-D-ribopyranose: step 2/2.</text>
</comment>
<keyword evidence="5 9" id="KW-0067">ATP-binding</keyword>
<dbReference type="HAMAP" id="MF_01987">
    <property type="entry name" value="Ribokinase"/>
    <property type="match status" value="1"/>
</dbReference>
<feature type="binding site" evidence="9">
    <location>
        <position position="302"/>
    </location>
    <ligand>
        <name>substrate</name>
    </ligand>
</feature>
<keyword evidence="6 9" id="KW-0460">Magnesium</keyword>
<feature type="binding site" evidence="9">
    <location>
        <position position="348"/>
    </location>
    <ligand>
        <name>K(+)</name>
        <dbReference type="ChEBI" id="CHEBI:29103"/>
    </ligand>
</feature>
<dbReference type="GO" id="GO:0019303">
    <property type="term" value="P:D-ribose catabolic process"/>
    <property type="evidence" value="ECO:0007669"/>
    <property type="project" value="UniProtKB-UniRule"/>
</dbReference>
<keyword evidence="11" id="KW-1185">Reference proteome</keyword>
<dbReference type="GO" id="GO:0046872">
    <property type="term" value="F:metal ion binding"/>
    <property type="evidence" value="ECO:0007669"/>
    <property type="project" value="UniProtKB-KW"/>
</dbReference>
<keyword evidence="9" id="KW-0963">Cytoplasm</keyword>
<dbReference type="UniPathway" id="UPA00916">
    <property type="reaction ID" value="UER00889"/>
</dbReference>
<reference evidence="10 11" key="1">
    <citation type="submission" date="2020-01" db="EMBL/GenBank/DDBJ databases">
        <title>Aspergillus terreus IFO 6365 whole genome shotgun sequence.</title>
        <authorList>
            <person name="Kanamasa S."/>
            <person name="Takahashi H."/>
        </authorList>
    </citation>
    <scope>NUCLEOTIDE SEQUENCE [LARGE SCALE GENOMIC DNA]</scope>
    <source>
        <strain evidence="10 11">IFO 6365</strain>
    </source>
</reference>
<dbReference type="InterPro" id="IPR002139">
    <property type="entry name" value="Ribo/fructo_kinase"/>
</dbReference>
<feature type="binding site" evidence="9">
    <location>
        <begin position="301"/>
        <end position="302"/>
    </location>
    <ligand>
        <name>ATP</name>
        <dbReference type="ChEBI" id="CHEBI:30616"/>
    </ligand>
</feature>
<dbReference type="GO" id="GO:0005524">
    <property type="term" value="F:ATP binding"/>
    <property type="evidence" value="ECO:0007669"/>
    <property type="project" value="UniProtKB-UniRule"/>
</dbReference>
<feature type="binding site" evidence="9">
    <location>
        <begin position="23"/>
        <end position="25"/>
    </location>
    <ligand>
        <name>substrate</name>
    </ligand>
</feature>
<dbReference type="CDD" id="cd01174">
    <property type="entry name" value="ribokinase"/>
    <property type="match status" value="1"/>
</dbReference>
<feature type="binding site" evidence="9">
    <location>
        <position position="337"/>
    </location>
    <ligand>
        <name>ATP</name>
        <dbReference type="ChEBI" id="CHEBI:30616"/>
    </ligand>
</feature>
<dbReference type="Pfam" id="PF00294">
    <property type="entry name" value="PfkB"/>
    <property type="match status" value="1"/>
</dbReference>
<evidence type="ECO:0000256" key="6">
    <source>
        <dbReference type="ARBA" id="ARBA00022842"/>
    </source>
</evidence>
<evidence type="ECO:0000256" key="8">
    <source>
        <dbReference type="ARBA" id="ARBA00023277"/>
    </source>
</evidence>
<dbReference type="PANTHER" id="PTHR10584">
    <property type="entry name" value="SUGAR KINASE"/>
    <property type="match status" value="1"/>
</dbReference>
<proteinExistence type="inferred from homology"/>
<sequence>MGIEHSSNSHPHRAHVCVVGSLNIDFVTRTPRCPGPGETLTATSLSVMAGGKGGNQATACGRASFTSKSTQDVAVSMLGAVGADDHYYQTLLKPVLEQSGVDMTHIEESTEAQTGSASIVVEDGAGGENRILVVPGANHAGMMGSAERIISAVEQLPVRPGVIVLQGEIPRTTTLGLLEYFNSDLRGVNRPHVVFNPAPVFPEGISLAALKGTAVLIMNEVEAVQMSRSIAGLPISDCGEPAELNDSRLEDLASQFHNTACVHIVLITLGAKGVYFSTRNSRLGHIGGVRVPKVVDTTAAGDTFVGYFSAALARFIAKGHNLEAFDDDIEDAVSRANAAAATCVQRRGAMQSIPFAYEMD</sequence>
<evidence type="ECO:0000256" key="1">
    <source>
        <dbReference type="ARBA" id="ARBA00022679"/>
    </source>
</evidence>
<feature type="binding site" evidence="9">
    <location>
        <position position="219"/>
    </location>
    <ligand>
        <name>ATP</name>
        <dbReference type="ChEBI" id="CHEBI:30616"/>
    </ligand>
</feature>
<dbReference type="EC" id="2.7.1.15" evidence="9"/>
<keyword evidence="2 9" id="KW-0479">Metal-binding</keyword>
<comment type="subcellular location">
    <subcellularLocation>
        <location evidence="9">Cytoplasm</location>
    </subcellularLocation>
    <subcellularLocation>
        <location evidence="9">Nucleus</location>
    </subcellularLocation>
</comment>
<dbReference type="InterPro" id="IPR011611">
    <property type="entry name" value="PfkB_dom"/>
</dbReference>
<comment type="caution">
    <text evidence="10">The sequence shown here is derived from an EMBL/GenBank/DDBJ whole genome shotgun (WGS) entry which is preliminary data.</text>
</comment>
<evidence type="ECO:0000256" key="7">
    <source>
        <dbReference type="ARBA" id="ARBA00022958"/>
    </source>
</evidence>
<keyword evidence="3 9" id="KW-0547">Nucleotide-binding</keyword>
<feature type="binding site" evidence="9">
    <location>
        <position position="168"/>
    </location>
    <ligand>
        <name>substrate</name>
    </ligand>
</feature>
<name>A0A5M3ZAY4_ASPTE</name>
<dbReference type="AlphaFoldDB" id="A0A5M3ZAY4"/>
<feature type="binding site" evidence="9">
    <location>
        <position position="296"/>
    </location>
    <ligand>
        <name>K(+)</name>
        <dbReference type="ChEBI" id="CHEBI:29103"/>
    </ligand>
</feature>
<comment type="caution">
    <text evidence="9">Lacks conserved residue(s) required for the propagation of feature annotation.</text>
</comment>
<evidence type="ECO:0000256" key="2">
    <source>
        <dbReference type="ARBA" id="ARBA00022723"/>
    </source>
</evidence>
<gene>
    <name evidence="10" type="ORF">ATEIFO6365_0012021500</name>
</gene>
<dbReference type="GO" id="GO:0004747">
    <property type="term" value="F:ribokinase activity"/>
    <property type="evidence" value="ECO:0007669"/>
    <property type="project" value="UniProtKB-UniRule"/>
</dbReference>
<feature type="binding site" evidence="9">
    <location>
        <position position="352"/>
    </location>
    <ligand>
        <name>K(+)</name>
        <dbReference type="ChEBI" id="CHEBI:29103"/>
    </ligand>
</feature>
<feature type="binding site" evidence="9">
    <location>
        <begin position="51"/>
        <end position="55"/>
    </location>
    <ligand>
        <name>substrate</name>
    </ligand>
</feature>
<dbReference type="InterPro" id="IPR011877">
    <property type="entry name" value="Ribokinase"/>
</dbReference>
<dbReference type="Gene3D" id="3.40.1190.20">
    <property type="match status" value="1"/>
</dbReference>
<feature type="binding site" evidence="9">
    <location>
        <position position="343"/>
    </location>
    <ligand>
        <name>K(+)</name>
        <dbReference type="ChEBI" id="CHEBI:29103"/>
    </ligand>
</feature>
<dbReference type="VEuPathDB" id="FungiDB:ATEG_08243"/>
<accession>A0A5M3ZAY4</accession>
<evidence type="ECO:0000256" key="4">
    <source>
        <dbReference type="ARBA" id="ARBA00022777"/>
    </source>
</evidence>
<comment type="subunit">
    <text evidence="9">Homodimer.</text>
</comment>
<evidence type="ECO:0000256" key="5">
    <source>
        <dbReference type="ARBA" id="ARBA00022840"/>
    </source>
</evidence>
<dbReference type="InterPro" id="IPR029056">
    <property type="entry name" value="Ribokinase-like"/>
</dbReference>
<feature type="binding site" evidence="9">
    <location>
        <begin position="268"/>
        <end position="273"/>
    </location>
    <ligand>
        <name>ATP</name>
        <dbReference type="ChEBI" id="CHEBI:30616"/>
    </ligand>
</feature>
<evidence type="ECO:0000313" key="11">
    <source>
        <dbReference type="Proteomes" id="UP000452235"/>
    </source>
</evidence>
<dbReference type="PRINTS" id="PR00990">
    <property type="entry name" value="RIBOKINASE"/>
</dbReference>
<comment type="activity regulation">
    <text evidence="9">Activated by a monovalent cation that binds near, but not in, the active site. The most likely occupant of the site in vivo is potassium. Ion binding induces a conformational change that may alter substrate affinity.</text>
</comment>
<comment type="similarity">
    <text evidence="9">Belongs to the carbohydrate kinase PfkB family. Ribokinase subfamily.</text>
</comment>
<feature type="binding site" evidence="9">
    <location>
        <position position="298"/>
    </location>
    <ligand>
        <name>K(+)</name>
        <dbReference type="ChEBI" id="CHEBI:29103"/>
    </ligand>
</feature>
<organism evidence="10 11">
    <name type="scientific">Aspergillus terreus</name>
    <dbReference type="NCBI Taxonomy" id="33178"/>
    <lineage>
        <taxon>Eukaryota</taxon>
        <taxon>Fungi</taxon>
        <taxon>Dikarya</taxon>
        <taxon>Ascomycota</taxon>
        <taxon>Pezizomycotina</taxon>
        <taxon>Eurotiomycetes</taxon>
        <taxon>Eurotiomycetidae</taxon>
        <taxon>Eurotiales</taxon>
        <taxon>Aspergillaceae</taxon>
        <taxon>Aspergillus</taxon>
        <taxon>Aspergillus subgen. Circumdati</taxon>
    </lineage>
</organism>
<evidence type="ECO:0000256" key="3">
    <source>
        <dbReference type="ARBA" id="ARBA00022741"/>
    </source>
</evidence>